<dbReference type="InterPro" id="IPR028082">
    <property type="entry name" value="Peripla_BP_I"/>
</dbReference>
<dbReference type="OrthoDB" id="9775106at2"/>
<evidence type="ECO:0000256" key="1">
    <source>
        <dbReference type="ARBA" id="ARBA00023015"/>
    </source>
</evidence>
<dbReference type="SUPFAM" id="SSF47413">
    <property type="entry name" value="lambda repressor-like DNA-binding domains"/>
    <property type="match status" value="1"/>
</dbReference>
<evidence type="ECO:0000259" key="4">
    <source>
        <dbReference type="PROSITE" id="PS50932"/>
    </source>
</evidence>
<dbReference type="PANTHER" id="PTHR30146">
    <property type="entry name" value="LACI-RELATED TRANSCRIPTIONAL REPRESSOR"/>
    <property type="match status" value="1"/>
</dbReference>
<dbReference type="InterPro" id="IPR010982">
    <property type="entry name" value="Lambda_DNA-bd_dom_sf"/>
</dbReference>
<evidence type="ECO:0000256" key="2">
    <source>
        <dbReference type="ARBA" id="ARBA00023125"/>
    </source>
</evidence>
<dbReference type="InterPro" id="IPR000843">
    <property type="entry name" value="HTH_LacI"/>
</dbReference>
<gene>
    <name evidence="5" type="primary">ccpB</name>
    <name evidence="5" type="ORF">NCTC12224_00576</name>
</gene>
<sequence length="309" mass="34904">MTSIRDLVDYTGFSAATISRVLNNHPHVAEETRETILQAIRELDYRPSQMARDLSFGQTHRIGVVVPHTRHPYFTKMLEGMMDAAKESSYQLLLLPSDDYDDQKESAYLEMLAGRAIDGLIFSSRALAISKIEPYADYAPIVLLEPVDSTSPLSSTYSQRSSAYVALFTRLKEMNLKRIALLFSRNSKASATYQMTLSAFEQVYEEKPVLSVGHVDSPHEVSEGLRESLKKAKPQAILATSDEVAAYLIKYYQDKEALLIIGQENQSISQILDFPTIDHHAYELGKCAFRQAISPTKQERPFTSKLIWR</sequence>
<dbReference type="PANTHER" id="PTHR30146:SF105">
    <property type="entry name" value="CATABOLITE CONTROL PROTEIN B"/>
    <property type="match status" value="1"/>
</dbReference>
<dbReference type="Proteomes" id="UP000254924">
    <property type="component" value="Unassembled WGS sequence"/>
</dbReference>
<dbReference type="Pfam" id="PF00532">
    <property type="entry name" value="Peripla_BP_1"/>
    <property type="match status" value="1"/>
</dbReference>
<dbReference type="SMART" id="SM00354">
    <property type="entry name" value="HTH_LACI"/>
    <property type="match status" value="1"/>
</dbReference>
<organism evidence="5 6">
    <name type="scientific">Streptococcus hyointestinalis</name>
    <dbReference type="NCBI Taxonomy" id="1337"/>
    <lineage>
        <taxon>Bacteria</taxon>
        <taxon>Bacillati</taxon>
        <taxon>Bacillota</taxon>
        <taxon>Bacilli</taxon>
        <taxon>Lactobacillales</taxon>
        <taxon>Streptococcaceae</taxon>
        <taxon>Streptococcus</taxon>
    </lineage>
</organism>
<evidence type="ECO:0000313" key="6">
    <source>
        <dbReference type="Proteomes" id="UP000254924"/>
    </source>
</evidence>
<dbReference type="CDD" id="cd06286">
    <property type="entry name" value="PBP1_CcpB-like"/>
    <property type="match status" value="1"/>
</dbReference>
<reference evidence="5 6" key="1">
    <citation type="submission" date="2018-06" db="EMBL/GenBank/DDBJ databases">
        <authorList>
            <consortium name="Pathogen Informatics"/>
            <person name="Doyle S."/>
        </authorList>
    </citation>
    <scope>NUCLEOTIDE SEQUENCE [LARGE SCALE GENOMIC DNA]</scope>
    <source>
        <strain evidence="5 6">NCTC12224</strain>
    </source>
</reference>
<keyword evidence="1" id="KW-0805">Transcription regulation</keyword>
<dbReference type="GO" id="GO:0003700">
    <property type="term" value="F:DNA-binding transcription factor activity"/>
    <property type="evidence" value="ECO:0007669"/>
    <property type="project" value="TreeGrafter"/>
</dbReference>
<keyword evidence="3" id="KW-0804">Transcription</keyword>
<dbReference type="AlphaFoldDB" id="A0A380K429"/>
<dbReference type="EMBL" id="UHFN01000007">
    <property type="protein sequence ID" value="SUN59796.1"/>
    <property type="molecule type" value="Genomic_DNA"/>
</dbReference>
<dbReference type="CDD" id="cd01392">
    <property type="entry name" value="HTH_LacI"/>
    <property type="match status" value="1"/>
</dbReference>
<protein>
    <submittedName>
        <fullName evidence="5">Sugar-binding transcriptional regulator, LacI family</fullName>
    </submittedName>
</protein>
<dbReference type="GO" id="GO:0000976">
    <property type="term" value="F:transcription cis-regulatory region binding"/>
    <property type="evidence" value="ECO:0007669"/>
    <property type="project" value="TreeGrafter"/>
</dbReference>
<dbReference type="Gene3D" id="3.40.50.2300">
    <property type="match status" value="2"/>
</dbReference>
<evidence type="ECO:0000256" key="3">
    <source>
        <dbReference type="ARBA" id="ARBA00023163"/>
    </source>
</evidence>
<keyword evidence="2" id="KW-0238">DNA-binding</keyword>
<dbReference type="Gene3D" id="1.10.260.40">
    <property type="entry name" value="lambda repressor-like DNA-binding domains"/>
    <property type="match status" value="1"/>
</dbReference>
<name>A0A380K429_9STRE</name>
<keyword evidence="6" id="KW-1185">Reference proteome</keyword>
<proteinExistence type="predicted"/>
<dbReference type="SUPFAM" id="SSF53822">
    <property type="entry name" value="Periplasmic binding protein-like I"/>
    <property type="match status" value="1"/>
</dbReference>
<dbReference type="PROSITE" id="PS50932">
    <property type="entry name" value="HTH_LACI_2"/>
    <property type="match status" value="1"/>
</dbReference>
<dbReference type="Pfam" id="PF00356">
    <property type="entry name" value="LacI"/>
    <property type="match status" value="1"/>
</dbReference>
<dbReference type="InterPro" id="IPR001761">
    <property type="entry name" value="Peripla_BP/Lac1_sug-bd_dom"/>
</dbReference>
<feature type="domain" description="HTH lacI-type" evidence="4">
    <location>
        <begin position="2"/>
        <end position="56"/>
    </location>
</feature>
<accession>A0A380K429</accession>
<evidence type="ECO:0000313" key="5">
    <source>
        <dbReference type="EMBL" id="SUN59796.1"/>
    </source>
</evidence>